<keyword evidence="1" id="KW-0472">Membrane</keyword>
<proteinExistence type="predicted"/>
<comment type="caution">
    <text evidence="2">The sequence shown here is derived from an EMBL/GenBank/DDBJ whole genome shotgun (WGS) entry which is preliminary data.</text>
</comment>
<dbReference type="RefSeq" id="WP_152614672.1">
    <property type="nucleotide sequence ID" value="NZ_JXRQ01000015.1"/>
</dbReference>
<evidence type="ECO:0000313" key="2">
    <source>
        <dbReference type="EMBL" id="KIL51570.1"/>
    </source>
</evidence>
<dbReference type="Proteomes" id="UP000031950">
    <property type="component" value="Unassembled WGS sequence"/>
</dbReference>
<feature type="transmembrane region" description="Helical" evidence="1">
    <location>
        <begin position="12"/>
        <end position="31"/>
    </location>
</feature>
<keyword evidence="3" id="KW-1185">Reference proteome</keyword>
<dbReference type="AlphaFoldDB" id="A0A0C2RMV3"/>
<dbReference type="OrthoDB" id="2721173at2"/>
<gene>
    <name evidence="2" type="ORF">KP77_10820</name>
</gene>
<evidence type="ECO:0008006" key="4">
    <source>
        <dbReference type="Google" id="ProtNLM"/>
    </source>
</evidence>
<dbReference type="EMBL" id="JXRQ01000015">
    <property type="protein sequence ID" value="KIL51570.1"/>
    <property type="molecule type" value="Genomic_DNA"/>
</dbReference>
<sequence length="129" mass="14789">MQMSSKAGRRTFIIFGLIFLSYSILINFATISTGNFLAGHEAVFIGTTIMCFCLAYLYPQFKENDERSKRIKEKGMFFSYFFILGYMVLLIFLFQIDGFMLDGLQTVSLLAALTISTVFISFVVLSRRY</sequence>
<accession>A0A0C2RMV3</accession>
<keyword evidence="1" id="KW-1133">Transmembrane helix</keyword>
<dbReference type="PATRIC" id="fig|135826.4.peg.1077"/>
<evidence type="ECO:0000256" key="1">
    <source>
        <dbReference type="SAM" id="Phobius"/>
    </source>
</evidence>
<feature type="transmembrane region" description="Helical" evidence="1">
    <location>
        <begin position="77"/>
        <end position="96"/>
    </location>
</feature>
<feature type="transmembrane region" description="Helical" evidence="1">
    <location>
        <begin position="108"/>
        <end position="125"/>
    </location>
</feature>
<protein>
    <recommendedName>
        <fullName evidence="4">Permease</fullName>
    </recommendedName>
</protein>
<organism evidence="2 3">
    <name type="scientific">Jeotgalibacillus alimentarius</name>
    <dbReference type="NCBI Taxonomy" id="135826"/>
    <lineage>
        <taxon>Bacteria</taxon>
        <taxon>Bacillati</taxon>
        <taxon>Bacillota</taxon>
        <taxon>Bacilli</taxon>
        <taxon>Bacillales</taxon>
        <taxon>Caryophanaceae</taxon>
        <taxon>Jeotgalibacillus</taxon>
    </lineage>
</organism>
<name>A0A0C2RMV3_9BACL</name>
<feature type="transmembrane region" description="Helical" evidence="1">
    <location>
        <begin position="37"/>
        <end position="57"/>
    </location>
</feature>
<reference evidence="2 3" key="1">
    <citation type="submission" date="2015-01" db="EMBL/GenBank/DDBJ databases">
        <title>Genome sequence of Jeotgalibacillus alimentarius.</title>
        <authorList>
            <person name="Goh K.M."/>
            <person name="Chan K.-G."/>
            <person name="Yaakop A.S."/>
            <person name="Ee R."/>
            <person name="Gan H.M."/>
            <person name="Chan C.S."/>
        </authorList>
    </citation>
    <scope>NUCLEOTIDE SEQUENCE [LARGE SCALE GENOMIC DNA]</scope>
    <source>
        <strain evidence="2 3">YKJ-13</strain>
    </source>
</reference>
<evidence type="ECO:0000313" key="3">
    <source>
        <dbReference type="Proteomes" id="UP000031950"/>
    </source>
</evidence>
<keyword evidence="1" id="KW-0812">Transmembrane</keyword>